<proteinExistence type="predicted"/>
<dbReference type="AlphaFoldDB" id="A0AAV4S7T0"/>
<organism evidence="2 3">
    <name type="scientific">Caerostris extrusa</name>
    <name type="common">Bark spider</name>
    <name type="synonym">Caerostris bankana</name>
    <dbReference type="NCBI Taxonomy" id="172846"/>
    <lineage>
        <taxon>Eukaryota</taxon>
        <taxon>Metazoa</taxon>
        <taxon>Ecdysozoa</taxon>
        <taxon>Arthropoda</taxon>
        <taxon>Chelicerata</taxon>
        <taxon>Arachnida</taxon>
        <taxon>Araneae</taxon>
        <taxon>Araneomorphae</taxon>
        <taxon>Entelegynae</taxon>
        <taxon>Araneoidea</taxon>
        <taxon>Araneidae</taxon>
        <taxon>Caerostris</taxon>
    </lineage>
</organism>
<gene>
    <name evidence="2" type="ORF">CEXT_695231</name>
</gene>
<comment type="caution">
    <text evidence="2">The sequence shown here is derived from an EMBL/GenBank/DDBJ whole genome shotgun (WGS) entry which is preliminary data.</text>
</comment>
<name>A0AAV4S7T0_CAEEX</name>
<sequence>MLFSLSTHRTLCSVIWGTRKALKSGNNRVVSGVKAKQLINFQRGAWSSVFAFVVLVTQGIKVLLWKLIVMYLFGVLFNCNGRRRHLFQRRKKCSKKKNTARKWRDYCTWDLVGEWTVFRFVYWPAKSQVPFLGFRHGEGQFEEDIIEKKYLLLDRRIYHRQKLYVLSL</sequence>
<dbReference type="Proteomes" id="UP001054945">
    <property type="component" value="Unassembled WGS sequence"/>
</dbReference>
<evidence type="ECO:0000256" key="1">
    <source>
        <dbReference type="SAM" id="Phobius"/>
    </source>
</evidence>
<feature type="transmembrane region" description="Helical" evidence="1">
    <location>
        <begin position="63"/>
        <end position="81"/>
    </location>
</feature>
<keyword evidence="3" id="KW-1185">Reference proteome</keyword>
<dbReference type="EMBL" id="BPLR01008899">
    <property type="protein sequence ID" value="GIY28053.1"/>
    <property type="molecule type" value="Genomic_DNA"/>
</dbReference>
<protein>
    <submittedName>
        <fullName evidence="2">Uncharacterized protein</fullName>
    </submittedName>
</protein>
<evidence type="ECO:0000313" key="3">
    <source>
        <dbReference type="Proteomes" id="UP001054945"/>
    </source>
</evidence>
<reference evidence="2 3" key="1">
    <citation type="submission" date="2021-06" db="EMBL/GenBank/DDBJ databases">
        <title>Caerostris extrusa draft genome.</title>
        <authorList>
            <person name="Kono N."/>
            <person name="Arakawa K."/>
        </authorList>
    </citation>
    <scope>NUCLEOTIDE SEQUENCE [LARGE SCALE GENOMIC DNA]</scope>
</reference>
<keyword evidence="1" id="KW-0472">Membrane</keyword>
<evidence type="ECO:0000313" key="2">
    <source>
        <dbReference type="EMBL" id="GIY28053.1"/>
    </source>
</evidence>
<keyword evidence="1" id="KW-1133">Transmembrane helix</keyword>
<keyword evidence="1" id="KW-0812">Transmembrane</keyword>
<accession>A0AAV4S7T0</accession>